<evidence type="ECO:0000313" key="3">
    <source>
        <dbReference type="EMBL" id="MZR31504.1"/>
    </source>
</evidence>
<organism evidence="3 4">
    <name type="scientific">Sneathiella litorea</name>
    <dbReference type="NCBI Taxonomy" id="2606216"/>
    <lineage>
        <taxon>Bacteria</taxon>
        <taxon>Pseudomonadati</taxon>
        <taxon>Pseudomonadota</taxon>
        <taxon>Alphaproteobacteria</taxon>
        <taxon>Sneathiellales</taxon>
        <taxon>Sneathiellaceae</taxon>
        <taxon>Sneathiella</taxon>
    </lineage>
</organism>
<dbReference type="Gene3D" id="1.10.443.10">
    <property type="entry name" value="Intergrase catalytic core"/>
    <property type="match status" value="1"/>
</dbReference>
<dbReference type="GO" id="GO:0015074">
    <property type="term" value="P:DNA integration"/>
    <property type="evidence" value="ECO:0007669"/>
    <property type="project" value="InterPro"/>
</dbReference>
<dbReference type="SUPFAM" id="SSF56349">
    <property type="entry name" value="DNA breaking-rejoining enzymes"/>
    <property type="match status" value="1"/>
</dbReference>
<dbReference type="AlphaFoldDB" id="A0A6L8WA72"/>
<keyword evidence="4" id="KW-1185">Reference proteome</keyword>
<dbReference type="InterPro" id="IPR013762">
    <property type="entry name" value="Integrase-like_cat_sf"/>
</dbReference>
<dbReference type="PROSITE" id="PS51898">
    <property type="entry name" value="TYR_RECOMBINASE"/>
    <property type="match status" value="1"/>
</dbReference>
<keyword evidence="1" id="KW-0233">DNA recombination</keyword>
<dbReference type="InterPro" id="IPR002104">
    <property type="entry name" value="Integrase_catalytic"/>
</dbReference>
<evidence type="ECO:0000256" key="1">
    <source>
        <dbReference type="ARBA" id="ARBA00023172"/>
    </source>
</evidence>
<name>A0A6L8WA72_9PROT</name>
<dbReference type="Pfam" id="PF00589">
    <property type="entry name" value="Phage_integrase"/>
    <property type="match status" value="1"/>
</dbReference>
<comment type="caution">
    <text evidence="3">The sequence shown here is derived from an EMBL/GenBank/DDBJ whole genome shotgun (WGS) entry which is preliminary data.</text>
</comment>
<feature type="domain" description="Tyr recombinase" evidence="2">
    <location>
        <begin position="1"/>
        <end position="89"/>
    </location>
</feature>
<dbReference type="EMBL" id="WTUW01000002">
    <property type="protein sequence ID" value="MZR31504.1"/>
    <property type="molecule type" value="Genomic_DNA"/>
</dbReference>
<accession>A0A6L8WA72</accession>
<evidence type="ECO:0000259" key="2">
    <source>
        <dbReference type="PROSITE" id="PS51898"/>
    </source>
</evidence>
<sequence length="98" mass="10861">MTKKILTSLCSILSTAQPRGMIDCEIVDSEGQPKFGFHSLRHAAASLFIEQGWTPKKIQVLLGHSSINMTFDVYGHLFHNPEEDVAQMAKMESDLLAA</sequence>
<protein>
    <submittedName>
        <fullName evidence="3">Tyrosine-type recombinase/integrase</fullName>
    </submittedName>
</protein>
<reference evidence="3 4" key="1">
    <citation type="submission" date="2019-12" db="EMBL/GenBank/DDBJ databases">
        <title>Snethiella sp. nov. sp. isolated from sea sand.</title>
        <authorList>
            <person name="Kim J."/>
            <person name="Jeong S.E."/>
            <person name="Jung H.S."/>
            <person name="Jeon C.O."/>
        </authorList>
    </citation>
    <scope>NUCLEOTIDE SEQUENCE [LARGE SCALE GENOMIC DNA]</scope>
    <source>
        <strain evidence="3 4">DP05</strain>
    </source>
</reference>
<dbReference type="RefSeq" id="WP_161316006.1">
    <property type="nucleotide sequence ID" value="NZ_WTUW01000002.1"/>
</dbReference>
<gene>
    <name evidence="3" type="ORF">GQE98_12760</name>
</gene>
<proteinExistence type="predicted"/>
<dbReference type="GO" id="GO:0006310">
    <property type="term" value="P:DNA recombination"/>
    <property type="evidence" value="ECO:0007669"/>
    <property type="project" value="UniProtKB-KW"/>
</dbReference>
<evidence type="ECO:0000313" key="4">
    <source>
        <dbReference type="Proteomes" id="UP000476030"/>
    </source>
</evidence>
<dbReference type="Proteomes" id="UP000476030">
    <property type="component" value="Unassembled WGS sequence"/>
</dbReference>
<dbReference type="InterPro" id="IPR011010">
    <property type="entry name" value="DNA_brk_join_enz"/>
</dbReference>
<dbReference type="GO" id="GO:0003677">
    <property type="term" value="F:DNA binding"/>
    <property type="evidence" value="ECO:0007669"/>
    <property type="project" value="InterPro"/>
</dbReference>